<organism evidence="1">
    <name type="scientific">marine sediment metagenome</name>
    <dbReference type="NCBI Taxonomy" id="412755"/>
    <lineage>
        <taxon>unclassified sequences</taxon>
        <taxon>metagenomes</taxon>
        <taxon>ecological metagenomes</taxon>
    </lineage>
</organism>
<comment type="caution">
    <text evidence="1">The sequence shown here is derived from an EMBL/GenBank/DDBJ whole genome shotgun (WGS) entry which is preliminary data.</text>
</comment>
<sequence>MKKEKMTIHRALAELKLIDSRIMKAVGSLESSG</sequence>
<dbReference type="AlphaFoldDB" id="X0XRJ9"/>
<evidence type="ECO:0000313" key="1">
    <source>
        <dbReference type="EMBL" id="GAG45819.1"/>
    </source>
</evidence>
<reference evidence="1" key="1">
    <citation type="journal article" date="2014" name="Front. Microbiol.">
        <title>High frequency of phylogenetically diverse reductive dehalogenase-homologous genes in deep subseafloor sedimentary metagenomes.</title>
        <authorList>
            <person name="Kawai M."/>
            <person name="Futagami T."/>
            <person name="Toyoda A."/>
            <person name="Takaki Y."/>
            <person name="Nishi S."/>
            <person name="Hori S."/>
            <person name="Arai W."/>
            <person name="Tsubouchi T."/>
            <person name="Morono Y."/>
            <person name="Uchiyama I."/>
            <person name="Ito T."/>
            <person name="Fujiyama A."/>
            <person name="Inagaki F."/>
            <person name="Takami H."/>
        </authorList>
    </citation>
    <scope>NUCLEOTIDE SEQUENCE</scope>
    <source>
        <strain evidence="1">Expedition CK06-06</strain>
    </source>
</reference>
<feature type="non-terminal residue" evidence="1">
    <location>
        <position position="33"/>
    </location>
</feature>
<dbReference type="EMBL" id="BARS01051481">
    <property type="protein sequence ID" value="GAG45819.1"/>
    <property type="molecule type" value="Genomic_DNA"/>
</dbReference>
<proteinExistence type="predicted"/>
<accession>X0XRJ9</accession>
<name>X0XRJ9_9ZZZZ</name>
<protein>
    <submittedName>
        <fullName evidence="1">Uncharacterized protein</fullName>
    </submittedName>
</protein>
<gene>
    <name evidence="1" type="ORF">S01H1_76678</name>
</gene>